<dbReference type="EMBL" id="FLQU01001204">
    <property type="protein sequence ID" value="SBS92012.1"/>
    <property type="molecule type" value="Genomic_DNA"/>
</dbReference>
<protein>
    <submittedName>
        <fullName evidence="1">Uncharacterized protein</fullName>
    </submittedName>
</protein>
<organism evidence="1 3">
    <name type="scientific">Plasmodium ovale curtisi</name>
    <dbReference type="NCBI Taxonomy" id="864141"/>
    <lineage>
        <taxon>Eukaryota</taxon>
        <taxon>Sar</taxon>
        <taxon>Alveolata</taxon>
        <taxon>Apicomplexa</taxon>
        <taxon>Aconoidasida</taxon>
        <taxon>Haemosporida</taxon>
        <taxon>Plasmodiidae</taxon>
        <taxon>Plasmodium</taxon>
        <taxon>Plasmodium (Plasmodium)</taxon>
    </lineage>
</organism>
<name>A0A1A8W268_PLAOA</name>
<dbReference type="Proteomes" id="UP000078560">
    <property type="component" value="Unassembled WGS sequence"/>
</dbReference>
<dbReference type="AlphaFoldDB" id="A0A1A8W268"/>
<dbReference type="Proteomes" id="UP000078546">
    <property type="component" value="Unassembled WGS sequence"/>
</dbReference>
<reference evidence="3 4" key="1">
    <citation type="submission" date="2016-05" db="EMBL/GenBank/DDBJ databases">
        <authorList>
            <person name="Naeem Raeece"/>
        </authorList>
    </citation>
    <scope>NUCLEOTIDE SEQUENCE [LARGE SCALE GENOMIC DNA]</scope>
</reference>
<proteinExistence type="predicted"/>
<evidence type="ECO:0000313" key="2">
    <source>
        <dbReference type="EMBL" id="SBS92012.1"/>
    </source>
</evidence>
<sequence>MNKETGYSVERKNELVIWLLGIGKLLERDNFSGEELSQKVQNTRSDTRYSKHYNDGLTKGVKMNNDYMNGGKMNYDEANYSRSNSCQIHYDKMNLFSESFNMNYVLKAMEKNFDERKHLLCDVNRDILSNQRKKQGLNKYEQNLIEKQTQILIHGRGNYKKLNNINYVKYFLPYCVQPKTNNTNMCLSKNINQKNSKKQNILRELHIKKKVTEYKIDHFVKKYTGKFKRKNILHTQISKLYSEKYPVEICIKNRTNNKICFDVVIGDIVFFDHKPNLLLENVTLVVRGKNKK</sequence>
<evidence type="ECO:0000313" key="1">
    <source>
        <dbReference type="EMBL" id="SBS85745.1"/>
    </source>
</evidence>
<dbReference type="EMBL" id="FLQV01000240">
    <property type="protein sequence ID" value="SBS85745.1"/>
    <property type="molecule type" value="Genomic_DNA"/>
</dbReference>
<evidence type="ECO:0000313" key="4">
    <source>
        <dbReference type="Proteomes" id="UP000078560"/>
    </source>
</evidence>
<evidence type="ECO:0000313" key="3">
    <source>
        <dbReference type="Proteomes" id="UP000078546"/>
    </source>
</evidence>
<reference evidence="1" key="2">
    <citation type="submission" date="2016-05" db="EMBL/GenBank/DDBJ databases">
        <authorList>
            <person name="Lavstsen T."/>
            <person name="Jespersen J.S."/>
        </authorList>
    </citation>
    <scope>NUCLEOTIDE SEQUENCE [LARGE SCALE GENOMIC DNA]</scope>
</reference>
<accession>A0A1A8W268</accession>
<gene>
    <name evidence="1" type="ORF">POVCU1_012930</name>
    <name evidence="2" type="ORF">POVCU2_0071480</name>
</gene>